<feature type="non-terminal residue" evidence="1">
    <location>
        <position position="75"/>
    </location>
</feature>
<dbReference type="EMBL" id="HAEJ01009338">
    <property type="protein sequence ID" value="SBS49795.1"/>
    <property type="molecule type" value="Transcribed_RNA"/>
</dbReference>
<protein>
    <submittedName>
        <fullName evidence="1">Glycosyltransferase-like domain containing 1</fullName>
    </submittedName>
</protein>
<dbReference type="GO" id="GO:0016740">
    <property type="term" value="F:transferase activity"/>
    <property type="evidence" value="ECO:0007669"/>
    <property type="project" value="UniProtKB-KW"/>
</dbReference>
<keyword evidence="1" id="KW-0808">Transferase</keyword>
<organism evidence="1">
    <name type="scientific">Nothobranchius furzeri</name>
    <name type="common">Turquoise killifish</name>
    <dbReference type="NCBI Taxonomy" id="105023"/>
    <lineage>
        <taxon>Eukaryota</taxon>
        <taxon>Metazoa</taxon>
        <taxon>Chordata</taxon>
        <taxon>Craniata</taxon>
        <taxon>Vertebrata</taxon>
        <taxon>Euteleostomi</taxon>
        <taxon>Actinopterygii</taxon>
        <taxon>Neopterygii</taxon>
        <taxon>Teleostei</taxon>
        <taxon>Neoteleostei</taxon>
        <taxon>Acanthomorphata</taxon>
        <taxon>Ovalentaria</taxon>
        <taxon>Atherinomorphae</taxon>
        <taxon>Cyprinodontiformes</taxon>
        <taxon>Nothobranchiidae</taxon>
        <taxon>Nothobranchius</taxon>
    </lineage>
</organism>
<reference evidence="1" key="2">
    <citation type="submission" date="2016-06" db="EMBL/GenBank/DDBJ databases">
        <title>The genome of a short-lived fish provides insights into sex chromosome evolution and the genetic control of aging.</title>
        <authorList>
            <person name="Reichwald K."/>
            <person name="Felder M."/>
            <person name="Petzold A."/>
            <person name="Koch P."/>
            <person name="Groth M."/>
            <person name="Platzer M."/>
        </authorList>
    </citation>
    <scope>NUCLEOTIDE SEQUENCE</scope>
    <source>
        <tissue evidence="1">Brain</tissue>
    </source>
</reference>
<reference evidence="1" key="1">
    <citation type="submission" date="2016-05" db="EMBL/GenBank/DDBJ databases">
        <authorList>
            <person name="Lavstsen T."/>
            <person name="Jespersen J.S."/>
        </authorList>
    </citation>
    <scope>NUCLEOTIDE SEQUENCE</scope>
    <source>
        <tissue evidence="1">Brain</tissue>
    </source>
</reference>
<dbReference type="AlphaFoldDB" id="A0A1A8ADN2"/>
<evidence type="ECO:0000313" key="1">
    <source>
        <dbReference type="EMBL" id="SBP52345.1"/>
    </source>
</evidence>
<sequence length="75" mass="8532">MKESVKIKRWWVLTRFQVKHNLVSNLNGFALSNNLFYPFTHNVDLLHLGPCGRKRPLCCLTGTNEPSCALVCVCV</sequence>
<gene>
    <name evidence="1" type="primary">GTDC1</name>
</gene>
<dbReference type="EMBL" id="HADY01013860">
    <property type="protein sequence ID" value="SBP52345.1"/>
    <property type="molecule type" value="Transcribed_RNA"/>
</dbReference>
<accession>A0A1A8ADN2</accession>
<proteinExistence type="predicted"/>
<name>A0A1A8ADN2_NOTFU</name>